<keyword evidence="2" id="KW-0238">DNA-binding</keyword>
<gene>
    <name evidence="2" type="ORF">HNR67_001606</name>
</gene>
<reference evidence="2 3" key="1">
    <citation type="submission" date="2020-08" db="EMBL/GenBank/DDBJ databases">
        <title>Sequencing the genomes of 1000 actinobacteria strains.</title>
        <authorList>
            <person name="Klenk H.-P."/>
        </authorList>
    </citation>
    <scope>NUCLEOTIDE SEQUENCE [LARGE SCALE GENOMIC DNA]</scope>
    <source>
        <strain evidence="2 3">DSM 44230</strain>
    </source>
</reference>
<dbReference type="Gene3D" id="3.30.450.180">
    <property type="match status" value="1"/>
</dbReference>
<dbReference type="SUPFAM" id="SSF47413">
    <property type="entry name" value="lambda repressor-like DNA-binding domains"/>
    <property type="match status" value="1"/>
</dbReference>
<feature type="domain" description="HTH cro/C1-type" evidence="1">
    <location>
        <begin position="33"/>
        <end position="80"/>
    </location>
</feature>
<dbReference type="SMART" id="SM00530">
    <property type="entry name" value="HTH_XRE"/>
    <property type="match status" value="1"/>
</dbReference>
<dbReference type="InterPro" id="IPR001387">
    <property type="entry name" value="Cro/C1-type_HTH"/>
</dbReference>
<evidence type="ECO:0000313" key="3">
    <source>
        <dbReference type="Proteomes" id="UP000533598"/>
    </source>
</evidence>
<protein>
    <submittedName>
        <fullName evidence="2">DNA-binding XRE family transcriptional regulator</fullName>
    </submittedName>
</protein>
<accession>A0A7W7FSK3</accession>
<sequence>MDSGLADFLQARRARLRPQDVGLLPGDRRRVPGLRREELAQLAGVSTSYYVRLEQGQSRNASPEVIDALARALLLDSDEHQHLRDLAGPGQRGPRVRRPPVEHASAGTLELLTALGDTPALVIGRASDLLAWNPMGHALFAGHLDFTAPLRPDRRPNLARQVFLDPHTRELYVSWAEKALALVATLRLRAGRYPDDPRLTGLIGELSTRSTEFATLWASNEVAACNGAVYRLRHPLVGSFTVLQQTLIPVGEWNQTLVVNTAHDEAARSALALLAHEVSSRR</sequence>
<evidence type="ECO:0000313" key="2">
    <source>
        <dbReference type="EMBL" id="MBB4675488.1"/>
    </source>
</evidence>
<dbReference type="GO" id="GO:0003677">
    <property type="term" value="F:DNA binding"/>
    <property type="evidence" value="ECO:0007669"/>
    <property type="project" value="UniProtKB-KW"/>
</dbReference>
<dbReference type="PROSITE" id="PS50943">
    <property type="entry name" value="HTH_CROC1"/>
    <property type="match status" value="1"/>
</dbReference>
<organism evidence="2 3">
    <name type="scientific">Crossiella cryophila</name>
    <dbReference type="NCBI Taxonomy" id="43355"/>
    <lineage>
        <taxon>Bacteria</taxon>
        <taxon>Bacillati</taxon>
        <taxon>Actinomycetota</taxon>
        <taxon>Actinomycetes</taxon>
        <taxon>Pseudonocardiales</taxon>
        <taxon>Pseudonocardiaceae</taxon>
        <taxon>Crossiella</taxon>
    </lineage>
</organism>
<comment type="caution">
    <text evidence="2">The sequence shown here is derived from an EMBL/GenBank/DDBJ whole genome shotgun (WGS) entry which is preliminary data.</text>
</comment>
<dbReference type="Gene3D" id="1.10.260.40">
    <property type="entry name" value="lambda repressor-like DNA-binding domains"/>
    <property type="match status" value="1"/>
</dbReference>
<dbReference type="InterPro" id="IPR041413">
    <property type="entry name" value="MLTR_LBD"/>
</dbReference>
<keyword evidence="3" id="KW-1185">Reference proteome</keyword>
<dbReference type="Pfam" id="PF17765">
    <property type="entry name" value="MLTR_LBD"/>
    <property type="match status" value="1"/>
</dbReference>
<name>A0A7W7FSK3_9PSEU</name>
<dbReference type="Proteomes" id="UP000533598">
    <property type="component" value="Unassembled WGS sequence"/>
</dbReference>
<dbReference type="PANTHER" id="PTHR35010">
    <property type="entry name" value="BLL4672 PROTEIN-RELATED"/>
    <property type="match status" value="1"/>
</dbReference>
<dbReference type="PANTHER" id="PTHR35010:SF2">
    <property type="entry name" value="BLL4672 PROTEIN"/>
    <property type="match status" value="1"/>
</dbReference>
<dbReference type="Pfam" id="PF13560">
    <property type="entry name" value="HTH_31"/>
    <property type="match status" value="1"/>
</dbReference>
<dbReference type="CDD" id="cd00093">
    <property type="entry name" value="HTH_XRE"/>
    <property type="match status" value="1"/>
</dbReference>
<dbReference type="RefSeq" id="WP_185001455.1">
    <property type="nucleotide sequence ID" value="NZ_BAAAUI010000006.1"/>
</dbReference>
<proteinExistence type="predicted"/>
<dbReference type="AlphaFoldDB" id="A0A7W7FSK3"/>
<dbReference type="InterPro" id="IPR010982">
    <property type="entry name" value="Lambda_DNA-bd_dom_sf"/>
</dbReference>
<dbReference type="EMBL" id="JACHMH010000001">
    <property type="protein sequence ID" value="MBB4675488.1"/>
    <property type="molecule type" value="Genomic_DNA"/>
</dbReference>
<evidence type="ECO:0000259" key="1">
    <source>
        <dbReference type="PROSITE" id="PS50943"/>
    </source>
</evidence>